<protein>
    <recommendedName>
        <fullName evidence="1">CNP1-like uncharacterized domain-containing protein</fullName>
    </recommendedName>
</protein>
<evidence type="ECO:0000313" key="2">
    <source>
        <dbReference type="EMBL" id="CBH98998.1"/>
    </source>
</evidence>
<dbReference type="AlphaFoldDB" id="E6PVP1"/>
<proteinExistence type="predicted"/>
<organism evidence="2">
    <name type="scientific">mine drainage metagenome</name>
    <dbReference type="NCBI Taxonomy" id="410659"/>
    <lineage>
        <taxon>unclassified sequences</taxon>
        <taxon>metagenomes</taxon>
        <taxon>ecological metagenomes</taxon>
    </lineage>
</organism>
<feature type="domain" description="CNP1-like uncharacterised" evidence="1">
    <location>
        <begin position="54"/>
        <end position="180"/>
    </location>
</feature>
<name>E6PVP1_9ZZZZ</name>
<gene>
    <name evidence="2" type="ORF">CARN2_0172</name>
</gene>
<evidence type="ECO:0000259" key="1">
    <source>
        <dbReference type="Pfam" id="PF08750"/>
    </source>
</evidence>
<dbReference type="EMBL" id="CABM01000065">
    <property type="protein sequence ID" value="CBH98998.1"/>
    <property type="molecule type" value="Genomic_DNA"/>
</dbReference>
<dbReference type="InterPro" id="IPR014861">
    <property type="entry name" value="CNP1-like_dom"/>
</dbReference>
<reference evidence="2" key="1">
    <citation type="submission" date="2009-10" db="EMBL/GenBank/DDBJ databases">
        <title>Diversity of trophic interactions inside an arsenic-rich microbial ecosystem.</title>
        <authorList>
            <person name="Bertin P.N."/>
            <person name="Heinrich-Salmeron A."/>
            <person name="Pelletier E."/>
            <person name="Goulhen-Chollet F."/>
            <person name="Arsene-Ploetze F."/>
            <person name="Gallien S."/>
            <person name="Calteau A."/>
            <person name="Vallenet D."/>
            <person name="Casiot C."/>
            <person name="Chane-Woon-Ming B."/>
            <person name="Giloteaux L."/>
            <person name="Barakat M."/>
            <person name="Bonnefoy V."/>
            <person name="Bruneel O."/>
            <person name="Chandler M."/>
            <person name="Cleiss J."/>
            <person name="Duran R."/>
            <person name="Elbaz-Poulichet F."/>
            <person name="Fonknechten N."/>
            <person name="Lauga B."/>
            <person name="Mornico D."/>
            <person name="Ortet P."/>
            <person name="Schaeffer C."/>
            <person name="Siguier P."/>
            <person name="Alexander Thil Smith A."/>
            <person name="Van Dorsselaer A."/>
            <person name="Weissenbach J."/>
            <person name="Medigue C."/>
            <person name="Le Paslier D."/>
        </authorList>
    </citation>
    <scope>NUCLEOTIDE SEQUENCE</scope>
</reference>
<sequence length="190" mass="20136">MIAAIAWKPQFRHTLHALSCGLLLGLAAGTASAQSSNGSQGLLEPSKPQATVAPMEFPMAPQDNGLQKVAVTGGSTLEFFVDLPSISLAGDALVRYTLVARSPQGPSNISYEGLDCAQDSWHIYGVWSASAKRWVPNPSSDWRSVNAGGFTRIHAVLDTDYLCKGRLAAGSSAEMVARLKQGIRTVQPTP</sequence>
<dbReference type="Pfam" id="PF08750">
    <property type="entry name" value="CNP1"/>
    <property type="match status" value="1"/>
</dbReference>
<accession>E6PVP1</accession>
<comment type="caution">
    <text evidence="2">The sequence shown here is derived from an EMBL/GenBank/DDBJ whole genome shotgun (WGS) entry which is preliminary data.</text>
</comment>